<reference evidence="2 3" key="1">
    <citation type="submission" date="2021-02" db="EMBL/GenBank/DDBJ databases">
        <title>Leishmania (Mundinia) enrietti genome sequencing and assembly.</title>
        <authorList>
            <person name="Almutairi H."/>
            <person name="Gatherer D."/>
        </authorList>
    </citation>
    <scope>NUCLEOTIDE SEQUENCE [LARGE SCALE GENOMIC DNA]</scope>
    <source>
        <strain evidence="2">CUR178</strain>
    </source>
</reference>
<dbReference type="GeneID" id="94175078"/>
<name>A0A836HYA0_LEIEN</name>
<dbReference type="RefSeq" id="XP_067695900.1">
    <property type="nucleotide sequence ID" value="XM_067839568.1"/>
</dbReference>
<protein>
    <submittedName>
        <fullName evidence="2">Uncharacterized protein</fullName>
    </submittedName>
</protein>
<feature type="compositionally biased region" description="Low complexity" evidence="1">
    <location>
        <begin position="158"/>
        <end position="179"/>
    </location>
</feature>
<accession>A0A836HYA0</accession>
<keyword evidence="3" id="KW-1185">Reference proteome</keyword>
<proteinExistence type="predicted"/>
<dbReference type="AlphaFoldDB" id="A0A836HYA0"/>
<organism evidence="2 3">
    <name type="scientific">Leishmania enriettii</name>
    <dbReference type="NCBI Taxonomy" id="5663"/>
    <lineage>
        <taxon>Eukaryota</taxon>
        <taxon>Discoba</taxon>
        <taxon>Euglenozoa</taxon>
        <taxon>Kinetoplastea</taxon>
        <taxon>Metakinetoplastina</taxon>
        <taxon>Trypanosomatida</taxon>
        <taxon>Trypanosomatidae</taxon>
        <taxon>Leishmaniinae</taxon>
        <taxon>Leishmania</taxon>
    </lineage>
</organism>
<evidence type="ECO:0000313" key="3">
    <source>
        <dbReference type="Proteomes" id="UP000674179"/>
    </source>
</evidence>
<gene>
    <name evidence="2" type="ORF">CUR178_07933</name>
</gene>
<evidence type="ECO:0000313" key="2">
    <source>
        <dbReference type="EMBL" id="KAG5486566.1"/>
    </source>
</evidence>
<feature type="region of interest" description="Disordered" evidence="1">
    <location>
        <begin position="158"/>
        <end position="181"/>
    </location>
</feature>
<evidence type="ECO:0000256" key="1">
    <source>
        <dbReference type="SAM" id="MobiDB-lite"/>
    </source>
</evidence>
<dbReference type="Proteomes" id="UP000674179">
    <property type="component" value="Chromosome 4"/>
</dbReference>
<sequence length="226" mass="24072">MAAAAFHSGVSENDGGATTASFVASGVYYRVISVHVGRVTLHAWTPTGAMRTSLIDQVVLRRGAMEDLLLPVLLESTASARTDTVVASSPEDELIQRLEVNPSALSLLSLTRFYVGRPCYRSAHSPDPPSAISPYVSSYAGMQLKFGADRVVVSPLPFSRRQQQQQPSSSSPSPSDSLSKTLVAAVPRGSTDDVPQLTLESRGSVCFSVDGGMHYLSVGITHFSED</sequence>
<dbReference type="KEGG" id="lenr:94175078"/>
<comment type="caution">
    <text evidence="2">The sequence shown here is derived from an EMBL/GenBank/DDBJ whole genome shotgun (WGS) entry which is preliminary data.</text>
</comment>
<dbReference type="EMBL" id="JAFHKP010000004">
    <property type="protein sequence ID" value="KAG5486566.1"/>
    <property type="molecule type" value="Genomic_DNA"/>
</dbReference>